<reference evidence="1" key="1">
    <citation type="submission" date="2021-06" db="EMBL/GenBank/DDBJ databases">
        <authorList>
            <person name="Kallberg Y."/>
            <person name="Tangrot J."/>
            <person name="Rosling A."/>
        </authorList>
    </citation>
    <scope>NUCLEOTIDE SEQUENCE</scope>
    <source>
        <strain evidence="1">MA453B</strain>
    </source>
</reference>
<feature type="non-terminal residue" evidence="1">
    <location>
        <position position="1"/>
    </location>
</feature>
<sequence>MMKPTEKLIEEVKKALQHNNPYYKLIDLFKTYGYFLPKRWYL</sequence>
<comment type="caution">
    <text evidence="1">The sequence shown here is derived from an EMBL/GenBank/DDBJ whole genome shotgun (WGS) entry which is preliminary data.</text>
</comment>
<organism evidence="1 2">
    <name type="scientific">Dentiscutata erythropus</name>
    <dbReference type="NCBI Taxonomy" id="1348616"/>
    <lineage>
        <taxon>Eukaryota</taxon>
        <taxon>Fungi</taxon>
        <taxon>Fungi incertae sedis</taxon>
        <taxon>Mucoromycota</taxon>
        <taxon>Glomeromycotina</taxon>
        <taxon>Glomeromycetes</taxon>
        <taxon>Diversisporales</taxon>
        <taxon>Gigasporaceae</taxon>
        <taxon>Dentiscutata</taxon>
    </lineage>
</organism>
<dbReference type="AlphaFoldDB" id="A0A9N9KAQ1"/>
<name>A0A9N9KAQ1_9GLOM</name>
<protein>
    <submittedName>
        <fullName evidence="1">11121_t:CDS:1</fullName>
    </submittedName>
</protein>
<proteinExistence type="predicted"/>
<dbReference type="EMBL" id="CAJVPY010056922">
    <property type="protein sequence ID" value="CAG8818718.1"/>
    <property type="molecule type" value="Genomic_DNA"/>
</dbReference>
<gene>
    <name evidence="1" type="ORF">DERYTH_LOCUS26669</name>
</gene>
<keyword evidence="2" id="KW-1185">Reference proteome</keyword>
<dbReference type="Proteomes" id="UP000789405">
    <property type="component" value="Unassembled WGS sequence"/>
</dbReference>
<accession>A0A9N9KAQ1</accession>
<evidence type="ECO:0000313" key="2">
    <source>
        <dbReference type="Proteomes" id="UP000789405"/>
    </source>
</evidence>
<feature type="non-terminal residue" evidence="1">
    <location>
        <position position="42"/>
    </location>
</feature>
<evidence type="ECO:0000313" key="1">
    <source>
        <dbReference type="EMBL" id="CAG8818718.1"/>
    </source>
</evidence>